<dbReference type="Gene3D" id="3.30.420.10">
    <property type="entry name" value="Ribonuclease H-like superfamily/Ribonuclease H"/>
    <property type="match status" value="1"/>
</dbReference>
<accession>A0A0K0EGT0</accession>
<evidence type="ECO:0000313" key="1">
    <source>
        <dbReference type="WBParaSite" id="SSTP_0000869000.1"/>
    </source>
</evidence>
<proteinExistence type="predicted"/>
<reference evidence="1" key="1">
    <citation type="submission" date="2015-08" db="UniProtKB">
        <authorList>
            <consortium name="WormBaseParasite"/>
        </authorList>
    </citation>
    <scope>IDENTIFICATION</scope>
</reference>
<dbReference type="InterPro" id="IPR036397">
    <property type="entry name" value="RNaseH_sf"/>
</dbReference>
<sequence>MVWREVMSKKIIGPYFFKDKNGKTVSVNALNYHEMVQDFLIPEIEGERDMWFQQDRATSHTVRGTIT</sequence>
<name>A0A0K0EGT0_STRER</name>
<organism evidence="1">
    <name type="scientific">Strongyloides stercoralis</name>
    <name type="common">Threadworm</name>
    <dbReference type="NCBI Taxonomy" id="6248"/>
    <lineage>
        <taxon>Eukaryota</taxon>
        <taxon>Metazoa</taxon>
        <taxon>Ecdysozoa</taxon>
        <taxon>Nematoda</taxon>
        <taxon>Chromadorea</taxon>
        <taxon>Rhabditida</taxon>
        <taxon>Tylenchina</taxon>
        <taxon>Panagrolaimomorpha</taxon>
        <taxon>Strongyloidoidea</taxon>
        <taxon>Strongyloididae</taxon>
        <taxon>Strongyloides</taxon>
    </lineage>
</organism>
<dbReference type="STRING" id="6248.A0A0K0EGT0"/>
<protein>
    <submittedName>
        <fullName evidence="1">DUF659 domain-containing protein</fullName>
    </submittedName>
</protein>
<dbReference type="GO" id="GO:0003676">
    <property type="term" value="F:nucleic acid binding"/>
    <property type="evidence" value="ECO:0007669"/>
    <property type="project" value="InterPro"/>
</dbReference>
<dbReference type="AlphaFoldDB" id="A0A0K0EGT0"/>
<dbReference type="WBParaSite" id="SSTP_0000869000.1">
    <property type="protein sequence ID" value="SSTP_0000869000.1"/>
    <property type="gene ID" value="SSTP_0000869000"/>
</dbReference>